<dbReference type="WBParaSite" id="ES5_v2.g6445.t1">
    <property type="protein sequence ID" value="ES5_v2.g6445.t1"/>
    <property type="gene ID" value="ES5_v2.g6445"/>
</dbReference>
<dbReference type="Proteomes" id="UP000887579">
    <property type="component" value="Unplaced"/>
</dbReference>
<proteinExistence type="predicted"/>
<name>A0AC34GQ08_9BILA</name>
<protein>
    <submittedName>
        <fullName evidence="2">Protein kinase domain-containing protein</fullName>
    </submittedName>
</protein>
<evidence type="ECO:0000313" key="1">
    <source>
        <dbReference type="Proteomes" id="UP000887579"/>
    </source>
</evidence>
<sequence>MHDEVLENGFSICVMTRGRQDLAFLQKMDRIAERHQIESIATDTADNLSVRSFEDISQMVTIIPRRISLPILHQLKPGDFFLVKYQAISILENGKYGDVFVVENIKSSKQFILKTHSTINNCKIFQNINDSHHPHLGGFLQNYDFFFRGFSLFSIHRETVGTLLCKNNNTGFPEKHVWLISRQLLCAISYLHNHGIIHTSIDPQHIFFPDPTQEKFDHLGKTYCMIKNPFIKLELSASAIYGNAIRQKLISNLYYRAPEVMCRRYWSKPVDIWAAGCVIFEIFAGVRLGCNNKYTTFRVINRCVGAPDASVIFWLERCELDAYLTHSLTEGVIAHEMNYKLQKAIMWFDALDVEKPFGHFLLQMIHLDPRERLPIDLMLKHAYLRRPSLHIYKKFFAS</sequence>
<reference evidence="2" key="1">
    <citation type="submission" date="2022-11" db="UniProtKB">
        <authorList>
            <consortium name="WormBaseParasite"/>
        </authorList>
    </citation>
    <scope>IDENTIFICATION</scope>
</reference>
<accession>A0AC34GQ08</accession>
<organism evidence="1 2">
    <name type="scientific">Panagrolaimus sp. ES5</name>
    <dbReference type="NCBI Taxonomy" id="591445"/>
    <lineage>
        <taxon>Eukaryota</taxon>
        <taxon>Metazoa</taxon>
        <taxon>Ecdysozoa</taxon>
        <taxon>Nematoda</taxon>
        <taxon>Chromadorea</taxon>
        <taxon>Rhabditida</taxon>
        <taxon>Tylenchina</taxon>
        <taxon>Panagrolaimomorpha</taxon>
        <taxon>Panagrolaimoidea</taxon>
        <taxon>Panagrolaimidae</taxon>
        <taxon>Panagrolaimus</taxon>
    </lineage>
</organism>
<evidence type="ECO:0000313" key="2">
    <source>
        <dbReference type="WBParaSite" id="ES5_v2.g6445.t1"/>
    </source>
</evidence>